<comment type="caution">
    <text evidence="1">The sequence shown here is derived from an EMBL/GenBank/DDBJ whole genome shotgun (WGS) entry which is preliminary data.</text>
</comment>
<proteinExistence type="predicted"/>
<keyword evidence="2" id="KW-1185">Reference proteome</keyword>
<dbReference type="Proteomes" id="UP000664857">
    <property type="component" value="Unassembled WGS sequence"/>
</dbReference>
<dbReference type="RefSeq" id="WP_206964929.1">
    <property type="nucleotide sequence ID" value="NZ_JAFLVX010000009.1"/>
</dbReference>
<dbReference type="PIRSF" id="PIRSF031551">
    <property type="entry name" value="DUF1706"/>
    <property type="match status" value="1"/>
</dbReference>
<dbReference type="Pfam" id="PF08020">
    <property type="entry name" value="DUF1706"/>
    <property type="match status" value="1"/>
</dbReference>
<evidence type="ECO:0000313" key="1">
    <source>
        <dbReference type="EMBL" id="MBO0476055.1"/>
    </source>
</evidence>
<dbReference type="Gene3D" id="1.20.120.450">
    <property type="entry name" value="dinb family like domain"/>
    <property type="match status" value="1"/>
</dbReference>
<dbReference type="EMBL" id="JAFLVX010000009">
    <property type="protein sequence ID" value="MBO0476055.1"/>
    <property type="molecule type" value="Genomic_DNA"/>
</dbReference>
<dbReference type="InterPro" id="IPR012550">
    <property type="entry name" value="DUF1706"/>
</dbReference>
<accession>A0ABS3HQP3</accession>
<dbReference type="SUPFAM" id="SSF109854">
    <property type="entry name" value="DinB/YfiT-like putative metalloenzymes"/>
    <property type="match status" value="1"/>
</dbReference>
<organism evidence="1 2">
    <name type="scientific">Candidatus Vagococcus giribetii</name>
    <dbReference type="NCBI Taxonomy" id="2230876"/>
    <lineage>
        <taxon>Bacteria</taxon>
        <taxon>Bacillati</taxon>
        <taxon>Bacillota</taxon>
        <taxon>Bacilli</taxon>
        <taxon>Lactobacillales</taxon>
        <taxon>Enterococcaceae</taxon>
        <taxon>Vagococcus</taxon>
    </lineage>
</organism>
<gene>
    <name evidence="1" type="ORF">DOK76_03165</name>
</gene>
<dbReference type="PANTHER" id="PTHR40658:SF4">
    <property type="entry name" value="HYPOTHETICAL CYTOSOLIC PROTEIN"/>
    <property type="match status" value="1"/>
</dbReference>
<dbReference type="PANTHER" id="PTHR40658">
    <property type="match status" value="1"/>
</dbReference>
<reference evidence="1 2" key="1">
    <citation type="submission" date="2021-03" db="EMBL/GenBank/DDBJ databases">
        <title>Enterococcal diversity collection.</title>
        <authorList>
            <person name="Gilmore M.S."/>
            <person name="Schwartzman J."/>
            <person name="Van Tyne D."/>
            <person name="Martin M."/>
            <person name="Earl A.M."/>
            <person name="Manson A.L."/>
            <person name="Straub T."/>
            <person name="Salamzade R."/>
            <person name="Saavedra J."/>
            <person name="Lebreton F."/>
            <person name="Prichula J."/>
            <person name="Schaufler K."/>
            <person name="Gaca A."/>
            <person name="Sgardioli B."/>
            <person name="Wagenaar J."/>
            <person name="Strong T."/>
        </authorList>
    </citation>
    <scope>NUCLEOTIDE SEQUENCE [LARGE SCALE GENOMIC DNA]</scope>
    <source>
        <strain evidence="1 2">DIV0080</strain>
    </source>
</reference>
<dbReference type="InterPro" id="IPR034660">
    <property type="entry name" value="DinB/YfiT-like"/>
</dbReference>
<sequence>MVRPTTKEELLTQGQLNYEKLLTLIDSLSPEEQVGTFPFDSRDRQIRDSLCHLYEWHQLFIKWVKANTSGEATPFLPEPYNWKTYPNMNIGFFNAHQTTDLASAKDLLQKSHEETLAIIRDFSDEELFTKKYYNWTGSTSLGSYAVSATSSHYDWALKLIRKYKKSLPKTTT</sequence>
<name>A0ABS3HQP3_9ENTE</name>
<evidence type="ECO:0000313" key="2">
    <source>
        <dbReference type="Proteomes" id="UP000664857"/>
    </source>
</evidence>
<protein>
    <submittedName>
        <fullName evidence="1">ClbS/DfsB family four-helix bundle protein</fullName>
    </submittedName>
</protein>